<comment type="caution">
    <text evidence="2">The sequence shown here is derived from an EMBL/GenBank/DDBJ whole genome shotgun (WGS) entry which is preliminary data.</text>
</comment>
<evidence type="ECO:0000313" key="3">
    <source>
        <dbReference type="Proteomes" id="UP000620124"/>
    </source>
</evidence>
<organism evidence="2 3">
    <name type="scientific">Mycena venus</name>
    <dbReference type="NCBI Taxonomy" id="2733690"/>
    <lineage>
        <taxon>Eukaryota</taxon>
        <taxon>Fungi</taxon>
        <taxon>Dikarya</taxon>
        <taxon>Basidiomycota</taxon>
        <taxon>Agaricomycotina</taxon>
        <taxon>Agaricomycetes</taxon>
        <taxon>Agaricomycetidae</taxon>
        <taxon>Agaricales</taxon>
        <taxon>Marasmiineae</taxon>
        <taxon>Mycenaceae</taxon>
        <taxon>Mycena</taxon>
    </lineage>
</organism>
<gene>
    <name evidence="2" type="ORF">MVEN_02201700</name>
</gene>
<protein>
    <submittedName>
        <fullName evidence="2">Uncharacterized protein</fullName>
    </submittedName>
</protein>
<dbReference type="OrthoDB" id="3005799at2759"/>
<proteinExistence type="predicted"/>
<accession>A0A8H6X7D1</accession>
<feature type="region of interest" description="Disordered" evidence="1">
    <location>
        <begin position="460"/>
        <end position="496"/>
    </location>
</feature>
<keyword evidence="3" id="KW-1185">Reference proteome</keyword>
<evidence type="ECO:0000256" key="1">
    <source>
        <dbReference type="SAM" id="MobiDB-lite"/>
    </source>
</evidence>
<sequence>MNNLASSSSGGIFSGSQHFIVAGGTFVVTDNYTAAPAKPTPNDFRMIRLGDIDLQHEIAFDNIVDGQHEGRRVRRVYSAKVGKRKSRMTLAIYQGGGAEELAEMAERYITAIAASVRWQYFFAMSMNPPFRHPNLLQIYGVTTSSGIYAAIFYDDLIPYEHFLDLYGNSPILTAYIKAYCELDRGVYKFRPAVSMINADHLSGSMRLSLPRFTKVIGDTATLDAYFGSGGQPAVFALMSQPVSYPASCTRNQLDAYVEIAVLPDAQVDVGDWNGAEGEVMQDGWTRCNSSNVYGNTLRLYCWSQAWKSKFWLRQANYIFSCLEIASDFEDYLSVDFVEFSIDILANEKNPPPGFLFLCPAQDLGRGRCPFSWPECAAYWALDPLGIERLSTGDATALGFPSFEASLSLMAYSWDSTIYTALRQFHQRKGFDPDSQQVSPHLGYPLYQLPCRTDAPLTQADEADSHNAQDQARFMDEDSEERPEYSSSADNSCRDSEHEEVSTSRALNFIIIVQLTLIFFLSSSALYEQVWTSHEET</sequence>
<dbReference type="EMBL" id="JACAZI010000024">
    <property type="protein sequence ID" value="KAF7335482.1"/>
    <property type="molecule type" value="Genomic_DNA"/>
</dbReference>
<dbReference type="Proteomes" id="UP000620124">
    <property type="component" value="Unassembled WGS sequence"/>
</dbReference>
<reference evidence="2" key="1">
    <citation type="submission" date="2020-05" db="EMBL/GenBank/DDBJ databases">
        <title>Mycena genomes resolve the evolution of fungal bioluminescence.</title>
        <authorList>
            <person name="Tsai I.J."/>
        </authorList>
    </citation>
    <scope>NUCLEOTIDE SEQUENCE</scope>
    <source>
        <strain evidence="2">CCC161011</strain>
    </source>
</reference>
<dbReference type="AlphaFoldDB" id="A0A8H6X7D1"/>
<evidence type="ECO:0000313" key="2">
    <source>
        <dbReference type="EMBL" id="KAF7335482.1"/>
    </source>
</evidence>
<name>A0A8H6X7D1_9AGAR</name>